<protein>
    <submittedName>
        <fullName evidence="1">Uncharacterized protein</fullName>
    </submittedName>
</protein>
<reference evidence="1" key="2">
    <citation type="submission" date="2022-11" db="EMBL/GenBank/DDBJ databases">
        <title>Prophages regulate Shewanella fidelis motility and biofilm formation: implications for gut colonization dynamics in Ciona robusta.</title>
        <authorList>
            <person name="Natarajan O."/>
            <person name="Gibboney S.L."/>
            <person name="Young M.N."/>
            <person name="Lim S.J."/>
            <person name="Pluta N."/>
            <person name="Atkinson C.G.F."/>
            <person name="Leigh B.A."/>
            <person name="Liberti A."/>
            <person name="Kees E."/>
            <person name="Breitbart M."/>
            <person name="Gralnick J."/>
            <person name="Dishaw L.J."/>
        </authorList>
    </citation>
    <scope>NUCLEOTIDE SEQUENCE</scope>
    <source>
        <strain evidence="1">3313</strain>
    </source>
</reference>
<keyword evidence="4" id="KW-1185">Reference proteome</keyword>
<dbReference type="EMBL" id="JAPMLD010000002">
    <property type="protein sequence ID" value="MDW4823545.1"/>
    <property type="molecule type" value="Genomic_DNA"/>
</dbReference>
<dbReference type="AlphaFoldDB" id="A0AAW8NMN3"/>
<dbReference type="RefSeq" id="WP_310654792.1">
    <property type="nucleotide sequence ID" value="NZ_JAPMLA010000001.1"/>
</dbReference>
<reference evidence="2 4" key="1">
    <citation type="journal article" date="2022" name="bioRxiv">
        <title>Prophages regulate Shewanella fidelis 3313 motility and biofilm formation: implications for gut colonization dynamics in Ciona robusta.</title>
        <authorList>
            <person name="Natarajan O."/>
            <person name="Gibboney S.L."/>
            <person name="Young M.N."/>
            <person name="Lim S.J."/>
            <person name="Pluta N."/>
            <person name="Atkinson C.G."/>
            <person name="Leigh B.A."/>
            <person name="Liberti A."/>
            <person name="Kees E.D."/>
            <person name="Breitbart M."/>
            <person name="Gralnick J.A."/>
            <person name="Dishaw L.J."/>
        </authorList>
    </citation>
    <scope>NUCLEOTIDE SEQUENCE [LARGE SCALE GENOMIC DNA]</scope>
    <source>
        <strain evidence="2 4">JG4066</strain>
    </source>
</reference>
<dbReference type="EMBL" id="JAPMLE010000001">
    <property type="protein sequence ID" value="MDR8524020.1"/>
    <property type="molecule type" value="Genomic_DNA"/>
</dbReference>
<sequence>MLFHQLTFINNSVRLALLQAMLILAIVFGVSSLGISNASAAIFITEIQPLKYPTTVKNLNKSTVVVVNWKGNLGGATNATLLDNDYYQGKYLVRSDSNRPITIEFFQLANETKVNLKTLRVRYKNKTYKSFPTVALDNPGVDGEVISIGAKVVAGKKATAGEKFPQYVLRIIEQ</sequence>
<comment type="caution">
    <text evidence="1">The sequence shown here is derived from an EMBL/GenBank/DDBJ whole genome shotgun (WGS) entry which is preliminary data.</text>
</comment>
<evidence type="ECO:0000313" key="4">
    <source>
        <dbReference type="Proteomes" id="UP001271263"/>
    </source>
</evidence>
<name>A0AAW8NMN3_9GAMM</name>
<evidence type="ECO:0000313" key="1">
    <source>
        <dbReference type="EMBL" id="MDR8524020.1"/>
    </source>
</evidence>
<proteinExistence type="predicted"/>
<accession>A0AAW8NMN3</accession>
<organism evidence="1 3">
    <name type="scientific">Shewanella fidelis</name>
    <dbReference type="NCBI Taxonomy" id="173509"/>
    <lineage>
        <taxon>Bacteria</taxon>
        <taxon>Pseudomonadati</taxon>
        <taxon>Pseudomonadota</taxon>
        <taxon>Gammaproteobacteria</taxon>
        <taxon>Alteromonadales</taxon>
        <taxon>Shewanellaceae</taxon>
        <taxon>Shewanella</taxon>
    </lineage>
</organism>
<gene>
    <name evidence="1" type="ORF">OS133_10145</name>
    <name evidence="2" type="ORF">OS134_05570</name>
</gene>
<evidence type="ECO:0000313" key="2">
    <source>
        <dbReference type="EMBL" id="MDW4823545.1"/>
    </source>
</evidence>
<dbReference type="Proteomes" id="UP001259340">
    <property type="component" value="Unassembled WGS sequence"/>
</dbReference>
<evidence type="ECO:0000313" key="3">
    <source>
        <dbReference type="Proteomes" id="UP001259340"/>
    </source>
</evidence>
<dbReference type="Proteomes" id="UP001271263">
    <property type="component" value="Unassembled WGS sequence"/>
</dbReference>